<dbReference type="GO" id="GO:0019867">
    <property type="term" value="C:outer membrane"/>
    <property type="evidence" value="ECO:0007669"/>
    <property type="project" value="InterPro"/>
</dbReference>
<organism evidence="2">
    <name type="scientific">Burkholderia sp. M701</name>
    <dbReference type="NCBI Taxonomy" id="326454"/>
    <lineage>
        <taxon>Bacteria</taxon>
        <taxon>Pseudomonadati</taxon>
        <taxon>Pseudomonadota</taxon>
        <taxon>Betaproteobacteria</taxon>
        <taxon>Burkholderiales</taxon>
        <taxon>Burkholderiaceae</taxon>
        <taxon>Burkholderia</taxon>
    </lineage>
</organism>
<protein>
    <submittedName>
        <fullName evidence="2">Pilus assembly protein TraL</fullName>
    </submittedName>
</protein>
<dbReference type="AlphaFoldDB" id="V5YPC9"/>
<keyword evidence="2" id="KW-0614">Plasmid</keyword>
<keyword evidence="1" id="KW-0472">Membrane</keyword>
<feature type="transmembrane region" description="Helical" evidence="1">
    <location>
        <begin position="24"/>
        <end position="51"/>
    </location>
</feature>
<evidence type="ECO:0000313" key="2">
    <source>
        <dbReference type="EMBL" id="BAO19257.1"/>
    </source>
</evidence>
<name>V5YPC9_9BURK</name>
<dbReference type="Pfam" id="PF07178">
    <property type="entry name" value="TraL"/>
    <property type="match status" value="1"/>
</dbReference>
<feature type="transmembrane region" description="Helical" evidence="1">
    <location>
        <begin position="63"/>
        <end position="80"/>
    </location>
</feature>
<dbReference type="NCBIfam" id="TIGR02762">
    <property type="entry name" value="TraL_TIGR"/>
    <property type="match status" value="1"/>
</dbReference>
<sequence>MIPIDIPRYVDNQPQLFFWELDEAIIFVGCLGGGIALGGYFTLVSMAIGGVAVKLFKRFKNGALDGVLLHLCYWAGFMSLNKRYMDSSIRDYFF</sequence>
<reference evidence="2" key="2">
    <citation type="submission" date="2024-06" db="EMBL/GenBank/DDBJ databases">
        <authorList>
            <person name="Sakai Y."/>
            <person name="Fujii T."/>
        </authorList>
    </citation>
    <scope>NUCLEOTIDE SEQUENCE</scope>
    <source>
        <strain evidence="2">M701</strain>
        <plasmid evidence="2">pM7012</plasmid>
    </source>
</reference>
<keyword evidence="1" id="KW-0812">Transmembrane</keyword>
<gene>
    <name evidence="2" type="primary">traL</name>
</gene>
<dbReference type="EMBL" id="AB853026">
    <property type="protein sequence ID" value="BAO19257.1"/>
    <property type="molecule type" value="Genomic_DNA"/>
</dbReference>
<proteinExistence type="predicted"/>
<dbReference type="InterPro" id="IPR009838">
    <property type="entry name" value="T4SS_TraL"/>
</dbReference>
<geneLocation type="plasmid" evidence="2">
    <name>pM7012</name>
</geneLocation>
<dbReference type="RefSeq" id="WP_023842797.1">
    <property type="nucleotide sequence ID" value="NC_022995.1"/>
</dbReference>
<reference evidence="2" key="1">
    <citation type="journal article" date="2014" name="Microbiology">
        <title>A 2,4-dichlorophenoxyacetic acid degradation plasmid pM7012 discloses distribution of an unclassified megaplasmid group across bacterial species.</title>
        <authorList>
            <person name="Sakai Y."/>
            <person name="Ogawa N."/>
            <person name="Shimomura Y."/>
            <person name="Fujii T."/>
        </authorList>
    </citation>
    <scope>NUCLEOTIDE SEQUENCE</scope>
    <source>
        <strain evidence="2">M701</strain>
    </source>
</reference>
<evidence type="ECO:0000256" key="1">
    <source>
        <dbReference type="SAM" id="Phobius"/>
    </source>
</evidence>
<accession>V5YPC9</accession>
<keyword evidence="1" id="KW-1133">Transmembrane helix</keyword>